<sequence>MAQLQSFPPGMTYPERDSDPLRKLSIERERLARQIEILKPRSRRRIELEQRAKELALQQLRLELRTETKP</sequence>
<dbReference type="RefSeq" id="WP_220229689.1">
    <property type="nucleotide sequence ID" value="NZ_JAICBX010000003.1"/>
</dbReference>
<dbReference type="EMBL" id="JAICBX010000003">
    <property type="protein sequence ID" value="MBW8638972.1"/>
    <property type="molecule type" value="Genomic_DNA"/>
</dbReference>
<evidence type="ECO:0000313" key="2">
    <source>
        <dbReference type="Proteomes" id="UP001196509"/>
    </source>
</evidence>
<dbReference type="Proteomes" id="UP001196509">
    <property type="component" value="Unassembled WGS sequence"/>
</dbReference>
<protein>
    <submittedName>
        <fullName evidence="1">Uncharacterized protein</fullName>
    </submittedName>
</protein>
<reference evidence="1" key="1">
    <citation type="submission" date="2021-08" db="EMBL/GenBank/DDBJ databases">
        <title>Hoeflea bacterium WL0058 sp. nov., isolated from the sediment.</title>
        <authorList>
            <person name="Wang L."/>
            <person name="Zhang D."/>
        </authorList>
    </citation>
    <scope>NUCLEOTIDE SEQUENCE</scope>
    <source>
        <strain evidence="1">WL0058</strain>
    </source>
</reference>
<dbReference type="AlphaFoldDB" id="A0AAE2ZSZ6"/>
<comment type="caution">
    <text evidence="1">The sequence shown here is derived from an EMBL/GenBank/DDBJ whole genome shotgun (WGS) entry which is preliminary data.</text>
</comment>
<evidence type="ECO:0000313" key="1">
    <source>
        <dbReference type="EMBL" id="MBW8638972.1"/>
    </source>
</evidence>
<accession>A0AAE2ZSZ6</accession>
<keyword evidence="2" id="KW-1185">Reference proteome</keyword>
<proteinExistence type="predicted"/>
<name>A0AAE2ZSZ6_9HYPH</name>
<organism evidence="1 2">
    <name type="scientific">Flavimaribacter sediminis</name>
    <dbReference type="NCBI Taxonomy" id="2865987"/>
    <lineage>
        <taxon>Bacteria</taxon>
        <taxon>Pseudomonadati</taxon>
        <taxon>Pseudomonadota</taxon>
        <taxon>Alphaproteobacteria</taxon>
        <taxon>Hyphomicrobiales</taxon>
        <taxon>Rhizobiaceae</taxon>
        <taxon>Flavimaribacter</taxon>
    </lineage>
</organism>
<gene>
    <name evidence="1" type="ORF">K1W69_17380</name>
</gene>